<evidence type="ECO:0000256" key="2">
    <source>
        <dbReference type="ARBA" id="ARBA00022801"/>
    </source>
</evidence>
<protein>
    <submittedName>
        <fullName evidence="5">Aryl-phospho-beta-D-glucosidase BglH</fullName>
        <ecNumber evidence="5">3.2.1.86</ecNumber>
    </submittedName>
</protein>
<evidence type="ECO:0000256" key="1">
    <source>
        <dbReference type="ARBA" id="ARBA00010838"/>
    </source>
</evidence>
<dbReference type="Gene3D" id="3.20.20.80">
    <property type="entry name" value="Glycosidases"/>
    <property type="match status" value="1"/>
</dbReference>
<dbReference type="FunFam" id="3.20.20.80:FF:000004">
    <property type="entry name" value="Beta-glucosidase 6-phospho-beta-glucosidase"/>
    <property type="match status" value="1"/>
</dbReference>
<dbReference type="PRINTS" id="PR00131">
    <property type="entry name" value="GLHYDRLASE1"/>
</dbReference>
<dbReference type="SUPFAM" id="SSF51445">
    <property type="entry name" value="(Trans)glycosidases"/>
    <property type="match status" value="1"/>
</dbReference>
<dbReference type="InterPro" id="IPR001360">
    <property type="entry name" value="Glyco_hydro_1"/>
</dbReference>
<dbReference type="Proteomes" id="UP000254879">
    <property type="component" value="Unassembled WGS sequence"/>
</dbReference>
<dbReference type="EMBL" id="UGPG01000001">
    <property type="protein sequence ID" value="STY45038.1"/>
    <property type="molecule type" value="Genomic_DNA"/>
</dbReference>
<evidence type="ECO:0000256" key="3">
    <source>
        <dbReference type="ARBA" id="ARBA00023295"/>
    </source>
</evidence>
<dbReference type="PANTHER" id="PTHR10353:SF122">
    <property type="entry name" value="6-PHOSPHO-BETA-GLUCOSIDASE ASCB-RELATED"/>
    <property type="match status" value="1"/>
</dbReference>
<keyword evidence="2 5" id="KW-0378">Hydrolase</keyword>
<proteinExistence type="inferred from homology"/>
<comment type="similarity">
    <text evidence="1 4">Belongs to the glycosyl hydrolase 1 family.</text>
</comment>
<dbReference type="Pfam" id="PF00232">
    <property type="entry name" value="Glyco_hydro_1"/>
    <property type="match status" value="1"/>
</dbReference>
<name>A0A378MFD6_LISGR</name>
<dbReference type="InterPro" id="IPR033132">
    <property type="entry name" value="GH_1_N_CS"/>
</dbReference>
<dbReference type="PROSITE" id="PS00653">
    <property type="entry name" value="GLYCOSYL_HYDROL_F1_2"/>
    <property type="match status" value="1"/>
</dbReference>
<dbReference type="PANTHER" id="PTHR10353">
    <property type="entry name" value="GLYCOSYL HYDROLASE"/>
    <property type="match status" value="1"/>
</dbReference>
<dbReference type="GO" id="GO:0016052">
    <property type="term" value="P:carbohydrate catabolic process"/>
    <property type="evidence" value="ECO:0007669"/>
    <property type="project" value="TreeGrafter"/>
</dbReference>
<dbReference type="GO" id="GO:0005829">
    <property type="term" value="C:cytosol"/>
    <property type="evidence" value="ECO:0007669"/>
    <property type="project" value="TreeGrafter"/>
</dbReference>
<evidence type="ECO:0000313" key="6">
    <source>
        <dbReference type="Proteomes" id="UP000254879"/>
    </source>
</evidence>
<dbReference type="RefSeq" id="WP_115346161.1">
    <property type="nucleotide sequence ID" value="NZ_UGPG01000001.1"/>
</dbReference>
<dbReference type="EC" id="3.2.1.86" evidence="5"/>
<reference evidence="5 6" key="1">
    <citation type="submission" date="2018-06" db="EMBL/GenBank/DDBJ databases">
        <authorList>
            <consortium name="Pathogen Informatics"/>
            <person name="Doyle S."/>
        </authorList>
    </citation>
    <scope>NUCLEOTIDE SEQUENCE [LARGE SCALE GENOMIC DNA]</scope>
    <source>
        <strain evidence="6">NCTC 10815</strain>
    </source>
</reference>
<organism evidence="5 6">
    <name type="scientific">Listeria grayi</name>
    <name type="common">Listeria murrayi</name>
    <dbReference type="NCBI Taxonomy" id="1641"/>
    <lineage>
        <taxon>Bacteria</taxon>
        <taxon>Bacillati</taxon>
        <taxon>Bacillota</taxon>
        <taxon>Bacilli</taxon>
        <taxon>Bacillales</taxon>
        <taxon>Listeriaceae</taxon>
        <taxon>Listeria</taxon>
    </lineage>
</organism>
<evidence type="ECO:0000256" key="4">
    <source>
        <dbReference type="RuleBase" id="RU003690"/>
    </source>
</evidence>
<gene>
    <name evidence="5" type="primary">bglH_4</name>
    <name evidence="5" type="ORF">NCTC10815_02413</name>
</gene>
<evidence type="ECO:0000313" key="5">
    <source>
        <dbReference type="EMBL" id="STY45038.1"/>
    </source>
</evidence>
<keyword evidence="3 5" id="KW-0326">Glycosidase</keyword>
<dbReference type="InterPro" id="IPR017853">
    <property type="entry name" value="GH"/>
</dbReference>
<sequence length="481" mass="54734">MRAAFTMPEDFLWGGAIAANQAEGAYKVDGKGISLADLHKYYPEKSNEEISAAQHQGMSVAEVKANLADETGYYPKRHGIDFYHTYPEDLALLSEMGFKTFRTSIDWTRIFPTGEETEPNEAGLAYYDRLIDKIIELGMEPIITILHYETPVSITLKYGGWNNRAVIDLFVKYGKVVLDRYKKKVKYWIAINQINLIQFEPFNSTAVAYDTVDNYEEASFQAVHHQFVASAQLVQYAKAINPEIQMGTMVADCTAYPFSCKPDDIILALKRNRMQYFYTDVQFRGEYPQYALNYFASKSIELSSTEADKELLKNNTMDYLAISYYYSQMVDSSKNDLNPASVTANPNLTANPWGWAVDPQGLYNSLSQYWDRYQKAIIIAENGFGMYDKLEDGNVHDDYRIAYLSEHIKQMKNAMADGVDVIAYCAWGPIDIVSCSSAQMEKRYGFIYVDLDNEGNGSGKRIKKDSFEWYKKVIASNGEVL</sequence>
<accession>A0A378MFD6</accession>
<dbReference type="AlphaFoldDB" id="A0A378MFD6"/>
<dbReference type="GO" id="GO:0008706">
    <property type="term" value="F:6-phospho-beta-glucosidase activity"/>
    <property type="evidence" value="ECO:0007669"/>
    <property type="project" value="UniProtKB-EC"/>
</dbReference>